<dbReference type="InterPro" id="IPR025521">
    <property type="entry name" value="Neprosin_propep"/>
</dbReference>
<dbReference type="PANTHER" id="PTHR31589:SF135">
    <property type="entry name" value="OS05G0341100 PROTEIN"/>
    <property type="match status" value="1"/>
</dbReference>
<proteinExistence type="predicted"/>
<dbReference type="STRING" id="4538.I1PJD2"/>
<organism evidence="3 4">
    <name type="scientific">Oryza glaberrima</name>
    <name type="common">African rice</name>
    <dbReference type="NCBI Taxonomy" id="4538"/>
    <lineage>
        <taxon>Eukaryota</taxon>
        <taxon>Viridiplantae</taxon>
        <taxon>Streptophyta</taxon>
        <taxon>Embryophyta</taxon>
        <taxon>Tracheophyta</taxon>
        <taxon>Spermatophyta</taxon>
        <taxon>Magnoliopsida</taxon>
        <taxon>Liliopsida</taxon>
        <taxon>Poales</taxon>
        <taxon>Poaceae</taxon>
        <taxon>BOP clade</taxon>
        <taxon>Oryzoideae</taxon>
        <taxon>Oryzeae</taxon>
        <taxon>Oryzinae</taxon>
        <taxon>Oryza</taxon>
    </lineage>
</organism>
<accession>I1PJD2</accession>
<feature type="signal peptide" evidence="1">
    <location>
        <begin position="1"/>
        <end position="22"/>
    </location>
</feature>
<dbReference type="Proteomes" id="UP000007306">
    <property type="component" value="Chromosome 4"/>
</dbReference>
<name>I1PJD2_ORYGL</name>
<evidence type="ECO:0000313" key="3">
    <source>
        <dbReference type="EnsemblPlants" id="ORGLA04G0030100.1"/>
    </source>
</evidence>
<keyword evidence="4" id="KW-1185">Reference proteome</keyword>
<dbReference type="Pfam" id="PF14365">
    <property type="entry name" value="Neprosin_AP"/>
    <property type="match status" value="1"/>
</dbReference>
<dbReference type="OMA" id="AINVYEP"/>
<dbReference type="AlphaFoldDB" id="I1PJD2"/>
<dbReference type="EnsemblPlants" id="ORGLA04G0030100.1">
    <property type="protein sequence ID" value="ORGLA04G0030100.1"/>
    <property type="gene ID" value="ORGLA04G0030100"/>
</dbReference>
<dbReference type="InterPro" id="IPR053168">
    <property type="entry name" value="Glutamic_endopeptidase"/>
</dbReference>
<sequence length="405" mass="44713">MTKLLELPVIIFISYLVLLAAGIQEGRYVKHGASYDQHISNEIVNKTIETGDGDVFHCIDINLQPALSHPLLKGHIIQMEPTSFPSELKIKSSSDTIATEAHLPTIACPKGTIPLLQNSKADLKTQFSFDPIGNTHHRGGERAGCTTYDEIYGTQVAINVYEPKVQGQNDLSASWALMVNGPTGNYEGIGAGSIVSTLRLQLLYHEYCIIRIQFSVWPNYHGDNFARFHIYWQVNTVNMPCFDHMCAGFVQVSMSVGIGGRIEPVSTYNGDQYEITVTISKDPKTGNWWLAYGRDKKPLGYWPPSIFNYMNEKASACFWGGQVHGPTVQLHLPELGSGHWAATGPGKAAYVRSIKVINKDGQYFIPGTHNTFSGSTRPFCYDAGDIRFNDDGARLLYGGPGNCTK</sequence>
<keyword evidence="1" id="KW-0732">Signal</keyword>
<feature type="chain" id="PRO_5003650180" description="Neprosin PEP catalytic domain-containing protein" evidence="1">
    <location>
        <begin position="23"/>
        <end position="405"/>
    </location>
</feature>
<dbReference type="PANTHER" id="PTHR31589">
    <property type="entry name" value="PROTEIN, PUTATIVE (DUF239)-RELATED-RELATED"/>
    <property type="match status" value="1"/>
</dbReference>
<protein>
    <recommendedName>
        <fullName evidence="2">Neprosin PEP catalytic domain-containing protein</fullName>
    </recommendedName>
</protein>
<evidence type="ECO:0000259" key="2">
    <source>
        <dbReference type="PROSITE" id="PS52045"/>
    </source>
</evidence>
<dbReference type="Pfam" id="PF03080">
    <property type="entry name" value="Neprosin"/>
    <property type="match status" value="1"/>
</dbReference>
<dbReference type="PROSITE" id="PS52045">
    <property type="entry name" value="NEPROSIN_PEP_CD"/>
    <property type="match status" value="1"/>
</dbReference>
<dbReference type="InterPro" id="IPR004314">
    <property type="entry name" value="Neprosin"/>
</dbReference>
<reference evidence="3" key="1">
    <citation type="submission" date="2015-06" db="UniProtKB">
        <authorList>
            <consortium name="EnsemblPlants"/>
        </authorList>
    </citation>
    <scope>IDENTIFICATION</scope>
</reference>
<reference evidence="3 4" key="2">
    <citation type="submission" date="2018-04" db="EMBL/GenBank/DDBJ databases">
        <title>OglaRS2 (Oryza glaberrima Reference Sequence Version 2).</title>
        <authorList>
            <person name="Zhang J."/>
            <person name="Kudrna D."/>
            <person name="Lee S."/>
            <person name="Talag J."/>
            <person name="Rajasekar S."/>
            <person name="Wing R.A."/>
        </authorList>
    </citation>
    <scope>NUCLEOTIDE SEQUENCE [LARGE SCALE GENOMIC DNA]</scope>
    <source>
        <strain evidence="3 4">cv. IRGC 96717</strain>
    </source>
</reference>
<evidence type="ECO:0000313" key="4">
    <source>
        <dbReference type="Proteomes" id="UP000007306"/>
    </source>
</evidence>
<feature type="domain" description="Neprosin PEP catalytic" evidence="2">
    <location>
        <begin position="131"/>
        <end position="404"/>
    </location>
</feature>
<evidence type="ECO:0000256" key="1">
    <source>
        <dbReference type="SAM" id="SignalP"/>
    </source>
</evidence>
<dbReference type="HOGENOM" id="CLU_030538_1_0_1"/>
<dbReference type="Gramene" id="ORGLA04G0030100.1">
    <property type="protein sequence ID" value="ORGLA04G0030100.1"/>
    <property type="gene ID" value="ORGLA04G0030100"/>
</dbReference>